<dbReference type="InterPro" id="IPR009057">
    <property type="entry name" value="Homeodomain-like_sf"/>
</dbReference>
<dbReference type="Proteomes" id="UP001204621">
    <property type="component" value="Unassembled WGS sequence"/>
</dbReference>
<dbReference type="InterPro" id="IPR048020">
    <property type="entry name" value="Transpos_IS3"/>
</dbReference>
<dbReference type="PROSITE" id="PS50994">
    <property type="entry name" value="INTEGRASE"/>
    <property type="match status" value="1"/>
</dbReference>
<protein>
    <submittedName>
        <fullName evidence="2">IS3 family transposase</fullName>
    </submittedName>
</protein>
<gene>
    <name evidence="2" type="ORF">NX778_24515</name>
</gene>
<sequence length="422" mass="48126">MAVEGKRTQRDYTVAFKLGVVSAVEKGEMTYKQAQRKYGIQGRSTVLAWLRKHGQLDWSPLALQLVPGKPTPPHMSKPLTPEQRIKQLEAELEESRQRSLVYKTMLDVLAKEHGVALKKAFARTTQILQEKEGLSVSRVCALFGISRQAYYKRIHAEINRASRNSIAQAMVQQVRLKQPKIGTRKLHFLLKEQFTEAGLKLGRDGLFDALRRAHMLVQPKRCYRKTTDSKHWLYKHPNLVKNRPKPVMAEQLWVADITYIETVQTTGYLSLITDAYSRRIMGHHLHASLHTDGVLKALNMALRQRKTDRALVHHSDRGLQYCAEAYQQVHRRHGVACSMTDGYDCYQNALAERVNGILKNELLTAKPQDLEQAATMIDQAISIYNQQRPHLALKYKTPDEVHRASVESDLCVAKKAAARQPI</sequence>
<dbReference type="NCBIfam" id="NF033516">
    <property type="entry name" value="transpos_IS3"/>
    <property type="match status" value="1"/>
</dbReference>
<dbReference type="PANTHER" id="PTHR46889">
    <property type="entry name" value="TRANSPOSASE INSF FOR INSERTION SEQUENCE IS3B-RELATED"/>
    <property type="match status" value="1"/>
</dbReference>
<keyword evidence="3" id="KW-1185">Reference proteome</keyword>
<dbReference type="InterPro" id="IPR050900">
    <property type="entry name" value="Transposase_IS3/IS150/IS904"/>
</dbReference>
<dbReference type="Gene3D" id="3.30.420.10">
    <property type="entry name" value="Ribonuclease H-like superfamily/Ribonuclease H"/>
    <property type="match status" value="1"/>
</dbReference>
<accession>A0ABT2D4S6</accession>
<dbReference type="InterPro" id="IPR012337">
    <property type="entry name" value="RNaseH-like_sf"/>
</dbReference>
<dbReference type="Gene3D" id="1.10.10.10">
    <property type="entry name" value="Winged helix-like DNA-binding domain superfamily/Winged helix DNA-binding domain"/>
    <property type="match status" value="1"/>
</dbReference>
<dbReference type="InterPro" id="IPR036388">
    <property type="entry name" value="WH-like_DNA-bd_sf"/>
</dbReference>
<evidence type="ECO:0000313" key="3">
    <source>
        <dbReference type="Proteomes" id="UP001204621"/>
    </source>
</evidence>
<dbReference type="InterPro" id="IPR001584">
    <property type="entry name" value="Integrase_cat-core"/>
</dbReference>
<feature type="domain" description="Integrase catalytic" evidence="1">
    <location>
        <begin position="240"/>
        <end position="406"/>
    </location>
</feature>
<dbReference type="EMBL" id="JANUGU010000025">
    <property type="protein sequence ID" value="MCS0661237.1"/>
    <property type="molecule type" value="Genomic_DNA"/>
</dbReference>
<evidence type="ECO:0000313" key="2">
    <source>
        <dbReference type="EMBL" id="MCS0661237.1"/>
    </source>
</evidence>
<name>A0ABT2D4S6_9BURK</name>
<dbReference type="SUPFAM" id="SSF46689">
    <property type="entry name" value="Homeodomain-like"/>
    <property type="match status" value="1"/>
</dbReference>
<dbReference type="SUPFAM" id="SSF53098">
    <property type="entry name" value="Ribonuclease H-like"/>
    <property type="match status" value="1"/>
</dbReference>
<organism evidence="2 3">
    <name type="scientific">Massilia terrae</name>
    <dbReference type="NCBI Taxonomy" id="1811224"/>
    <lineage>
        <taxon>Bacteria</taxon>
        <taxon>Pseudomonadati</taxon>
        <taxon>Pseudomonadota</taxon>
        <taxon>Betaproteobacteria</taxon>
        <taxon>Burkholderiales</taxon>
        <taxon>Oxalobacteraceae</taxon>
        <taxon>Telluria group</taxon>
        <taxon>Massilia</taxon>
    </lineage>
</organism>
<evidence type="ECO:0000259" key="1">
    <source>
        <dbReference type="PROSITE" id="PS50994"/>
    </source>
</evidence>
<reference evidence="2 3" key="1">
    <citation type="submission" date="2022-08" db="EMBL/GenBank/DDBJ databases">
        <title>Reclassification of Massilia species as members of the genera Telluria, Duganella, Pseudoduganella, Mokoshia gen. nov. and Zemynaea gen. nov. using orthogonal and non-orthogonal genome-based approaches.</title>
        <authorList>
            <person name="Bowman J.P."/>
        </authorList>
    </citation>
    <scope>NUCLEOTIDE SEQUENCE [LARGE SCALE GENOMIC DNA]</scope>
    <source>
        <strain evidence="2 3">JCM 31606</strain>
    </source>
</reference>
<dbReference type="InterPro" id="IPR036397">
    <property type="entry name" value="RNaseH_sf"/>
</dbReference>
<proteinExistence type="predicted"/>
<comment type="caution">
    <text evidence="2">The sequence shown here is derived from an EMBL/GenBank/DDBJ whole genome shotgun (WGS) entry which is preliminary data.</text>
</comment>
<dbReference type="Pfam" id="PF13683">
    <property type="entry name" value="rve_3"/>
    <property type="match status" value="1"/>
</dbReference>
<dbReference type="PANTHER" id="PTHR46889:SF5">
    <property type="entry name" value="INTEGRASE PROTEIN"/>
    <property type="match status" value="1"/>
</dbReference>